<dbReference type="GO" id="GO:0008168">
    <property type="term" value="F:methyltransferase activity"/>
    <property type="evidence" value="ECO:0007669"/>
    <property type="project" value="UniProtKB-KW"/>
</dbReference>
<dbReference type="CDD" id="cd02440">
    <property type="entry name" value="AdoMet_MTases"/>
    <property type="match status" value="1"/>
</dbReference>
<dbReference type="PANTHER" id="PTHR43861:SF1">
    <property type="entry name" value="TRANS-ACONITATE 2-METHYLTRANSFERASE"/>
    <property type="match status" value="1"/>
</dbReference>
<dbReference type="PATRIC" id="fig|1415166.3.peg.7740"/>
<name>W5TSK8_9NOCA</name>
<keyword evidence="2 4" id="KW-0808">Transferase</keyword>
<dbReference type="eggNOG" id="COG2226">
    <property type="taxonomic scope" value="Bacteria"/>
</dbReference>
<feature type="domain" description="Methyltransferase" evidence="3">
    <location>
        <begin position="45"/>
        <end position="135"/>
    </location>
</feature>
<evidence type="ECO:0000256" key="1">
    <source>
        <dbReference type="ARBA" id="ARBA00022603"/>
    </source>
</evidence>
<dbReference type="KEGG" id="nno:NONO_c75420"/>
<evidence type="ECO:0000259" key="3">
    <source>
        <dbReference type="Pfam" id="PF13649"/>
    </source>
</evidence>
<dbReference type="GO" id="GO:0032259">
    <property type="term" value="P:methylation"/>
    <property type="evidence" value="ECO:0007669"/>
    <property type="project" value="UniProtKB-KW"/>
</dbReference>
<dbReference type="Pfam" id="PF13649">
    <property type="entry name" value="Methyltransf_25"/>
    <property type="match status" value="1"/>
</dbReference>
<dbReference type="EMBL" id="CP006850">
    <property type="protein sequence ID" value="AHH22297.1"/>
    <property type="molecule type" value="Genomic_DNA"/>
</dbReference>
<evidence type="ECO:0000313" key="5">
    <source>
        <dbReference type="Proteomes" id="UP000019150"/>
    </source>
</evidence>
<evidence type="ECO:0000256" key="2">
    <source>
        <dbReference type="ARBA" id="ARBA00022679"/>
    </source>
</evidence>
<reference evidence="4 5" key="1">
    <citation type="journal article" date="2014" name="Appl. Environ. Microbiol.">
        <title>Insights into the Microbial Degradation of Rubber and Gutta-Percha by Analysis of the Complete Genome of Nocardia nova SH22a.</title>
        <authorList>
            <person name="Luo Q."/>
            <person name="Hiessl S."/>
            <person name="Poehlein A."/>
            <person name="Daniel R."/>
            <person name="Steinbuchel A."/>
        </authorList>
    </citation>
    <scope>NUCLEOTIDE SEQUENCE [LARGE SCALE GENOMIC DNA]</scope>
    <source>
        <strain evidence="4">SH22a</strain>
    </source>
</reference>
<protein>
    <submittedName>
        <fullName evidence="4">Putative methyltransferase</fullName>
    </submittedName>
</protein>
<dbReference type="AlphaFoldDB" id="W5TSK8"/>
<dbReference type="HOGENOM" id="CLU_060397_1_1_11"/>
<evidence type="ECO:0000313" key="4">
    <source>
        <dbReference type="EMBL" id="AHH22297.1"/>
    </source>
</evidence>
<dbReference type="InterPro" id="IPR029063">
    <property type="entry name" value="SAM-dependent_MTases_sf"/>
</dbReference>
<organism evidence="4 5">
    <name type="scientific">Nocardia nova SH22a</name>
    <dbReference type="NCBI Taxonomy" id="1415166"/>
    <lineage>
        <taxon>Bacteria</taxon>
        <taxon>Bacillati</taxon>
        <taxon>Actinomycetota</taxon>
        <taxon>Actinomycetes</taxon>
        <taxon>Mycobacteriales</taxon>
        <taxon>Nocardiaceae</taxon>
        <taxon>Nocardia</taxon>
    </lineage>
</organism>
<dbReference type="InterPro" id="IPR041698">
    <property type="entry name" value="Methyltransf_25"/>
</dbReference>
<dbReference type="PANTHER" id="PTHR43861">
    <property type="entry name" value="TRANS-ACONITATE 2-METHYLTRANSFERASE-RELATED"/>
    <property type="match status" value="1"/>
</dbReference>
<sequence length="204" mass="22108">MAAAYDGVAELYTNICRDVMMNQPVDRAVLAVFAELVDAGPPGVVADLGCGPGRITGHLDRLGLSVFGLDASAEMIRIAREVHPHLRFEHAPMEKLAVGDGELAGIIAWYSVIHLLPEQLPEVFGEFARALAPGGLLQLAFQAADDGADMQPHDHRVAPVTRWSPRRLTELLRPAGFTPITHSIRVADPDERTPHGYLLVRKSG</sequence>
<gene>
    <name evidence="4" type="ORF">NONO_c75420</name>
</gene>
<dbReference type="SUPFAM" id="SSF53335">
    <property type="entry name" value="S-adenosyl-L-methionine-dependent methyltransferases"/>
    <property type="match status" value="1"/>
</dbReference>
<dbReference type="STRING" id="1415166.NONO_c75420"/>
<proteinExistence type="predicted"/>
<accession>W5TSK8</accession>
<keyword evidence="5" id="KW-1185">Reference proteome</keyword>
<dbReference type="Gene3D" id="3.40.50.150">
    <property type="entry name" value="Vaccinia Virus protein VP39"/>
    <property type="match status" value="1"/>
</dbReference>
<keyword evidence="1 4" id="KW-0489">Methyltransferase</keyword>
<dbReference type="Proteomes" id="UP000019150">
    <property type="component" value="Chromosome"/>
</dbReference>